<feature type="transmembrane region" description="Helical" evidence="8">
    <location>
        <begin position="288"/>
        <end position="306"/>
    </location>
</feature>
<dbReference type="Pfam" id="PF12698">
    <property type="entry name" value="ABC2_membrane_3"/>
    <property type="match status" value="1"/>
</dbReference>
<sequence>MRFALPKAWYLVIKEFHSLSADPVLLALIVYVFTFAIYSISTGISFEVEHASVAIVDDDHSELSRRIAGALLEPYFRPAVVIDAREVDGAMDSGRFVFVIEFPPNFEADVLADKGPTIQVNVDGTAPTLAGNGNVYLQSIISREVASFVSRDSGTVHQPINLVSRAKFNPNYRSVWFTAIMQVINNISILSIILTGAALIREREHGTIEHLLVMPVTPMEIMLSKIIANGFVIICAAVLSLFLVVQGLLHVPITGSVGLFIFGAILFEFSVTALGILIATYVNTMGQFGLLSVPVIVILYLLSGGVTPLETMPIWLQNIMRFTPNTQFVSFAQATLYRGAGLEIVWPQLAALVAIGMVTLLICLLRFRIVVSST</sequence>
<evidence type="ECO:0000256" key="4">
    <source>
        <dbReference type="ARBA" id="ARBA00022475"/>
    </source>
</evidence>
<dbReference type="EMBL" id="CP034086">
    <property type="protein sequence ID" value="AZG75269.1"/>
    <property type="molecule type" value="Genomic_DNA"/>
</dbReference>
<gene>
    <name evidence="10" type="ORF">EHO51_00005</name>
</gene>
<evidence type="ECO:0000256" key="7">
    <source>
        <dbReference type="ARBA" id="ARBA00023136"/>
    </source>
</evidence>
<feature type="transmembrane region" description="Helical" evidence="8">
    <location>
        <begin position="21"/>
        <end position="40"/>
    </location>
</feature>
<feature type="transmembrane region" description="Helical" evidence="8">
    <location>
        <begin position="344"/>
        <end position="365"/>
    </location>
</feature>
<protein>
    <submittedName>
        <fullName evidence="10">ABC transporter permease</fullName>
    </submittedName>
</protein>
<dbReference type="InterPro" id="IPR051449">
    <property type="entry name" value="ABC-2_transporter_component"/>
</dbReference>
<keyword evidence="7 8" id="KW-0472">Membrane</keyword>
<evidence type="ECO:0000256" key="1">
    <source>
        <dbReference type="ARBA" id="ARBA00004651"/>
    </source>
</evidence>
<evidence type="ECO:0000256" key="8">
    <source>
        <dbReference type="SAM" id="Phobius"/>
    </source>
</evidence>
<dbReference type="GO" id="GO:0140359">
    <property type="term" value="F:ABC-type transporter activity"/>
    <property type="evidence" value="ECO:0007669"/>
    <property type="project" value="InterPro"/>
</dbReference>
<dbReference type="KEGG" id="mros:EHO51_00005"/>
<dbReference type="RefSeq" id="WP_124737175.1">
    <property type="nucleotide sequence ID" value="NZ_CP034086.1"/>
</dbReference>
<reference evidence="10 11" key="1">
    <citation type="submission" date="2018-11" db="EMBL/GenBank/DDBJ databases">
        <title>Genome squencing of methanotrophic bacteria isolated from alkaline groundwater in Korea.</title>
        <authorList>
            <person name="Nguyen L.N."/>
        </authorList>
    </citation>
    <scope>NUCLEOTIDE SEQUENCE [LARGE SCALE GENOMIC DNA]</scope>
    <source>
        <strain evidence="10 11">GW6</strain>
    </source>
</reference>
<keyword evidence="5 8" id="KW-0812">Transmembrane</keyword>
<feature type="transmembrane region" description="Helical" evidence="8">
    <location>
        <begin position="221"/>
        <end position="245"/>
    </location>
</feature>
<dbReference type="GO" id="GO:0005886">
    <property type="term" value="C:plasma membrane"/>
    <property type="evidence" value="ECO:0007669"/>
    <property type="project" value="UniProtKB-SubCell"/>
</dbReference>
<keyword evidence="6 8" id="KW-1133">Transmembrane helix</keyword>
<dbReference type="PROSITE" id="PS51012">
    <property type="entry name" value="ABC_TM2"/>
    <property type="match status" value="1"/>
</dbReference>
<feature type="domain" description="ABC transmembrane type-2" evidence="9">
    <location>
        <begin position="134"/>
        <end position="370"/>
    </location>
</feature>
<feature type="transmembrane region" description="Helical" evidence="8">
    <location>
        <begin position="175"/>
        <end position="200"/>
    </location>
</feature>
<organism evidence="10 11">
    <name type="scientific">Methylocystis rosea</name>
    <dbReference type="NCBI Taxonomy" id="173366"/>
    <lineage>
        <taxon>Bacteria</taxon>
        <taxon>Pseudomonadati</taxon>
        <taxon>Pseudomonadota</taxon>
        <taxon>Alphaproteobacteria</taxon>
        <taxon>Hyphomicrobiales</taxon>
        <taxon>Methylocystaceae</taxon>
        <taxon>Methylocystis</taxon>
    </lineage>
</organism>
<name>A0A3G8M009_9HYPH</name>
<comment type="subcellular location">
    <subcellularLocation>
        <location evidence="1">Cell membrane</location>
        <topology evidence="1">Multi-pass membrane protein</topology>
    </subcellularLocation>
</comment>
<dbReference type="InterPro" id="IPR047817">
    <property type="entry name" value="ABC2_TM_bact-type"/>
</dbReference>
<dbReference type="InterPro" id="IPR013525">
    <property type="entry name" value="ABC2_TM"/>
</dbReference>
<dbReference type="Gene3D" id="3.40.1710.10">
    <property type="entry name" value="abc type-2 transporter like domain"/>
    <property type="match status" value="1"/>
</dbReference>
<evidence type="ECO:0000313" key="10">
    <source>
        <dbReference type="EMBL" id="AZG75269.1"/>
    </source>
</evidence>
<evidence type="ECO:0000256" key="5">
    <source>
        <dbReference type="ARBA" id="ARBA00022692"/>
    </source>
</evidence>
<evidence type="ECO:0000256" key="3">
    <source>
        <dbReference type="ARBA" id="ARBA00022448"/>
    </source>
</evidence>
<evidence type="ECO:0000313" key="11">
    <source>
        <dbReference type="Proteomes" id="UP000273982"/>
    </source>
</evidence>
<dbReference type="AlphaFoldDB" id="A0A3G8M009"/>
<feature type="transmembrane region" description="Helical" evidence="8">
    <location>
        <begin position="257"/>
        <end position="281"/>
    </location>
</feature>
<dbReference type="Proteomes" id="UP000273982">
    <property type="component" value="Chromosome"/>
</dbReference>
<comment type="similarity">
    <text evidence="2">Belongs to the ABC-2 integral membrane protein family.</text>
</comment>
<evidence type="ECO:0000259" key="9">
    <source>
        <dbReference type="PROSITE" id="PS51012"/>
    </source>
</evidence>
<evidence type="ECO:0000256" key="2">
    <source>
        <dbReference type="ARBA" id="ARBA00007783"/>
    </source>
</evidence>
<keyword evidence="3" id="KW-0813">Transport</keyword>
<proteinExistence type="inferred from homology"/>
<accession>A0A3G8M009</accession>
<dbReference type="PANTHER" id="PTHR30294:SF47">
    <property type="entry name" value="INNER MEMBRANE TRANSPORT PERMEASE YHHJ"/>
    <property type="match status" value="1"/>
</dbReference>
<keyword evidence="4" id="KW-1003">Cell membrane</keyword>
<dbReference type="PANTHER" id="PTHR30294">
    <property type="entry name" value="MEMBRANE COMPONENT OF ABC TRANSPORTER YHHJ-RELATED"/>
    <property type="match status" value="1"/>
</dbReference>
<evidence type="ECO:0000256" key="6">
    <source>
        <dbReference type="ARBA" id="ARBA00022989"/>
    </source>
</evidence>